<keyword evidence="2" id="KW-1185">Reference proteome</keyword>
<evidence type="ECO:0000313" key="2">
    <source>
        <dbReference type="Proteomes" id="UP000004736"/>
    </source>
</evidence>
<accession>C9LR42</accession>
<evidence type="ECO:0000313" key="1">
    <source>
        <dbReference type="EMBL" id="EEW96371.1"/>
    </source>
</evidence>
<protein>
    <submittedName>
        <fullName evidence="1">Uncharacterized protein</fullName>
    </submittedName>
</protein>
<gene>
    <name evidence="1" type="ORF">GCWU000321_00310</name>
</gene>
<sequence length="71" mass="7815">MEKGFLIDISVLLKDGYGVQSGIDLYDVIENERFIFEGVVYNPSKKVREIMAAGIGAILNRLPVADNKSAL</sequence>
<dbReference type="RefSeq" id="WP_007069304.1">
    <property type="nucleotide sequence ID" value="NZ_GG698602.1"/>
</dbReference>
<dbReference type="HOGENOM" id="CLU_2733528_0_0_9"/>
<proteinExistence type="predicted"/>
<dbReference type="Proteomes" id="UP000004736">
    <property type="component" value="Unassembled WGS sequence"/>
</dbReference>
<name>C9LR42_9FIRM</name>
<reference evidence="1" key="1">
    <citation type="submission" date="2009-09" db="EMBL/GenBank/DDBJ databases">
        <authorList>
            <person name="Weinstock G."/>
            <person name="Sodergren E."/>
            <person name="Clifton S."/>
            <person name="Fulton L."/>
            <person name="Fulton B."/>
            <person name="Courtney L."/>
            <person name="Fronick C."/>
            <person name="Harrison M."/>
            <person name="Strong C."/>
            <person name="Farmer C."/>
            <person name="Delahaunty K."/>
            <person name="Markovic C."/>
            <person name="Hall O."/>
            <person name="Minx P."/>
            <person name="Tomlinson C."/>
            <person name="Mitreva M."/>
            <person name="Nelson J."/>
            <person name="Hou S."/>
            <person name="Wollam A."/>
            <person name="Pepin K.H."/>
            <person name="Johnson M."/>
            <person name="Bhonagiri V."/>
            <person name="Nash W.E."/>
            <person name="Warren W."/>
            <person name="Chinwalla A."/>
            <person name="Mardis E.R."/>
            <person name="Wilson R.K."/>
        </authorList>
    </citation>
    <scope>NUCLEOTIDE SEQUENCE [LARGE SCALE GENOMIC DNA]</scope>
    <source>
        <strain evidence="1">DSM 15470</strain>
    </source>
</reference>
<organism evidence="1 2">
    <name type="scientific">Dialister invisus DSM 15470</name>
    <dbReference type="NCBI Taxonomy" id="592028"/>
    <lineage>
        <taxon>Bacteria</taxon>
        <taxon>Bacillati</taxon>
        <taxon>Bacillota</taxon>
        <taxon>Negativicutes</taxon>
        <taxon>Veillonellales</taxon>
        <taxon>Veillonellaceae</taxon>
        <taxon>Dialister</taxon>
    </lineage>
</organism>
<dbReference type="AlphaFoldDB" id="C9LR42"/>
<dbReference type="EMBL" id="ACIM02000001">
    <property type="protein sequence ID" value="EEW96371.1"/>
    <property type="molecule type" value="Genomic_DNA"/>
</dbReference>
<comment type="caution">
    <text evidence="1">The sequence shown here is derived from an EMBL/GenBank/DDBJ whole genome shotgun (WGS) entry which is preliminary data.</text>
</comment>
<dbReference type="GeneID" id="78277061"/>